<evidence type="ECO:0008006" key="3">
    <source>
        <dbReference type="Google" id="ProtNLM"/>
    </source>
</evidence>
<dbReference type="PANTHER" id="PTHR33606">
    <property type="entry name" value="PROTEIN YCII"/>
    <property type="match status" value="1"/>
</dbReference>
<keyword evidence="2" id="KW-1185">Reference proteome</keyword>
<name>A0AAE0FB95_9CHLO</name>
<reference evidence="1 2" key="1">
    <citation type="journal article" date="2015" name="Genome Biol. Evol.">
        <title>Comparative Genomics of a Bacterivorous Green Alga Reveals Evolutionary Causalities and Consequences of Phago-Mixotrophic Mode of Nutrition.</title>
        <authorList>
            <person name="Burns J.A."/>
            <person name="Paasch A."/>
            <person name="Narechania A."/>
            <person name="Kim E."/>
        </authorList>
    </citation>
    <scope>NUCLEOTIDE SEQUENCE [LARGE SCALE GENOMIC DNA]</scope>
    <source>
        <strain evidence="1 2">PLY_AMNH</strain>
    </source>
</reference>
<proteinExistence type="predicted"/>
<comment type="caution">
    <text evidence="1">The sequence shown here is derived from an EMBL/GenBank/DDBJ whole genome shotgun (WGS) entry which is preliminary data.</text>
</comment>
<dbReference type="EMBL" id="LGRX02021608">
    <property type="protein sequence ID" value="KAK3256497.1"/>
    <property type="molecule type" value="Genomic_DNA"/>
</dbReference>
<evidence type="ECO:0000313" key="2">
    <source>
        <dbReference type="Proteomes" id="UP001190700"/>
    </source>
</evidence>
<dbReference type="PANTHER" id="PTHR33606:SF3">
    <property type="entry name" value="PROTEIN YCII"/>
    <property type="match status" value="1"/>
</dbReference>
<accession>A0AAE0FB95</accession>
<evidence type="ECO:0000313" key="1">
    <source>
        <dbReference type="EMBL" id="KAK3256497.1"/>
    </source>
</evidence>
<gene>
    <name evidence="1" type="ORF">CYMTET_34371</name>
</gene>
<dbReference type="InterPro" id="IPR051807">
    <property type="entry name" value="Sec-metab_biosynth-assoc"/>
</dbReference>
<dbReference type="Gene3D" id="3.30.70.1060">
    <property type="entry name" value="Dimeric alpha+beta barrel"/>
    <property type="match status" value="1"/>
</dbReference>
<dbReference type="InterPro" id="IPR011008">
    <property type="entry name" value="Dimeric_a/b-barrel"/>
</dbReference>
<protein>
    <recommendedName>
        <fullName evidence="3">YCII-related domain-containing protein</fullName>
    </recommendedName>
</protein>
<dbReference type="SUPFAM" id="SSF54909">
    <property type="entry name" value="Dimeric alpha+beta barrel"/>
    <property type="match status" value="1"/>
</dbReference>
<organism evidence="1 2">
    <name type="scientific">Cymbomonas tetramitiformis</name>
    <dbReference type="NCBI Taxonomy" id="36881"/>
    <lineage>
        <taxon>Eukaryota</taxon>
        <taxon>Viridiplantae</taxon>
        <taxon>Chlorophyta</taxon>
        <taxon>Pyramimonadophyceae</taxon>
        <taxon>Pyramimonadales</taxon>
        <taxon>Pyramimonadaceae</taxon>
        <taxon>Cymbomonas</taxon>
    </lineage>
</organism>
<dbReference type="Proteomes" id="UP001190700">
    <property type="component" value="Unassembled WGS sequence"/>
</dbReference>
<dbReference type="AlphaFoldDB" id="A0AAE0FB95"/>
<sequence>MLRTCSLKALRLTPLARIAVSSQAAVRTAALPPQVRGVSARHARTFAASASDAEPKHYLLTYEYVPDILEKRGPHRPGHLAAAQAQIEAGNLLKGGPLADPVDGAVFLFKCADPTIIDDFVAGGQTPPRRYTI</sequence>